<accession>A0A0U3F7Y0</accession>
<keyword evidence="3" id="KW-1185">Reference proteome</keyword>
<feature type="domain" description="UPF0113" evidence="1">
    <location>
        <begin position="65"/>
        <end position="128"/>
    </location>
</feature>
<dbReference type="STRING" id="940295.EYM_00705"/>
<protein>
    <recommendedName>
        <fullName evidence="1">UPF0113 domain-containing protein</fullName>
    </recommendedName>
</protein>
<sequence length="130" mass="15066">MRPSFWFLKECLDSKVDYLNFHREGKVTYASYIDGGHFPVEIEGEVTPGGIWLLSRTAKRGLIEVKEERKAMLFLYGRDLFKDSYRLVRRPCKSGFVLVFWEGVLLGLGKLIKGNVKNLLDFGEYLRRGI</sequence>
<dbReference type="RefSeq" id="WP_075049214.1">
    <property type="nucleotide sequence ID" value="NZ_CP006867.1"/>
</dbReference>
<dbReference type="EMBL" id="CP006867">
    <property type="protein sequence ID" value="ALU12136.1"/>
    <property type="molecule type" value="Genomic_DNA"/>
</dbReference>
<dbReference type="OrthoDB" id="11794at2157"/>
<dbReference type="GeneID" id="30679560"/>
<dbReference type="AlphaFoldDB" id="A0A0U3F7Y0"/>
<organism evidence="2 3">
    <name type="scientific">Ignicoccus islandicus DSM 13165</name>
    <dbReference type="NCBI Taxonomy" id="940295"/>
    <lineage>
        <taxon>Archaea</taxon>
        <taxon>Thermoproteota</taxon>
        <taxon>Thermoprotei</taxon>
        <taxon>Desulfurococcales</taxon>
        <taxon>Desulfurococcaceae</taxon>
        <taxon>Ignicoccus</taxon>
    </lineage>
</organism>
<dbReference type="GO" id="GO:0003723">
    <property type="term" value="F:RNA binding"/>
    <property type="evidence" value="ECO:0007669"/>
    <property type="project" value="InterPro"/>
</dbReference>
<evidence type="ECO:0000259" key="1">
    <source>
        <dbReference type="Pfam" id="PF03657"/>
    </source>
</evidence>
<gene>
    <name evidence="2" type="ORF">EYM_00705</name>
</gene>
<dbReference type="Gene3D" id="2.30.130.10">
    <property type="entry name" value="PUA domain"/>
    <property type="match status" value="1"/>
</dbReference>
<dbReference type="KEGG" id="iis:EYM_00705"/>
<proteinExistence type="predicted"/>
<dbReference type="InterPro" id="IPR005155">
    <property type="entry name" value="UPF0113_PUA"/>
</dbReference>
<evidence type="ECO:0000313" key="3">
    <source>
        <dbReference type="Proteomes" id="UP000060778"/>
    </source>
</evidence>
<dbReference type="InterPro" id="IPR036974">
    <property type="entry name" value="PUA_sf"/>
</dbReference>
<dbReference type="Pfam" id="PF03657">
    <property type="entry name" value="UPF0113"/>
    <property type="match status" value="1"/>
</dbReference>
<name>A0A0U3F7Y0_9CREN</name>
<evidence type="ECO:0000313" key="2">
    <source>
        <dbReference type="EMBL" id="ALU12136.1"/>
    </source>
</evidence>
<reference evidence="2 3" key="1">
    <citation type="submission" date="2013-11" db="EMBL/GenBank/DDBJ databases">
        <title>Comparative genomics of Ignicoccus.</title>
        <authorList>
            <person name="Podar M."/>
        </authorList>
    </citation>
    <scope>NUCLEOTIDE SEQUENCE [LARGE SCALE GENOMIC DNA]</scope>
    <source>
        <strain evidence="2 3">DSM 13165</strain>
    </source>
</reference>
<dbReference type="Proteomes" id="UP000060778">
    <property type="component" value="Chromosome"/>
</dbReference>